<sequence length="97" mass="10654">MSATPQSQSTARLRAALADHQLPCTKQPELFFEPDTSDRFGETPAAKEMRERSARTLCLSCAARDLCLELALREKPAAGIWGGLSSDEITKYLRKAA</sequence>
<dbReference type="InterPro" id="IPR003482">
    <property type="entry name" value="Whib"/>
</dbReference>
<protein>
    <recommendedName>
        <fullName evidence="11">Transcriptional regulator WhiB</fullName>
    </recommendedName>
</protein>
<keyword evidence="3 11" id="KW-0004">4Fe-4S</keyword>
<dbReference type="InterPro" id="IPR034768">
    <property type="entry name" value="4FE4S_WBL"/>
</dbReference>
<feature type="binding site" evidence="11">
    <location>
        <position position="61"/>
    </location>
    <ligand>
        <name>[4Fe-4S] cluster</name>
        <dbReference type="ChEBI" id="CHEBI:49883"/>
    </ligand>
</feature>
<keyword evidence="6 11" id="KW-0411">Iron-sulfur</keyword>
<evidence type="ECO:0000256" key="10">
    <source>
        <dbReference type="ARBA" id="ARBA00023163"/>
    </source>
</evidence>
<keyword evidence="9 11" id="KW-1015">Disulfide bond</keyword>
<keyword evidence="11" id="KW-0963">Cytoplasm</keyword>
<comment type="PTM">
    <text evidence="11">Upon Fe-S cluster removal intramolecular disulfide bonds are formed.</text>
</comment>
<evidence type="ECO:0000313" key="13">
    <source>
        <dbReference type="EMBL" id="MEE2052879.1"/>
    </source>
</evidence>
<evidence type="ECO:0000256" key="9">
    <source>
        <dbReference type="ARBA" id="ARBA00023157"/>
    </source>
</evidence>
<comment type="similarity">
    <text evidence="2 11">Belongs to the WhiB family.</text>
</comment>
<comment type="subcellular location">
    <subcellularLocation>
        <location evidence="1 11">Cytoplasm</location>
    </subcellularLocation>
</comment>
<evidence type="ECO:0000256" key="3">
    <source>
        <dbReference type="ARBA" id="ARBA00022485"/>
    </source>
</evidence>
<evidence type="ECO:0000313" key="14">
    <source>
        <dbReference type="Proteomes" id="UP001348641"/>
    </source>
</evidence>
<keyword evidence="8 11" id="KW-0238">DNA-binding</keyword>
<gene>
    <name evidence="11" type="primary">whiB</name>
    <name evidence="13" type="ORF">Q8A49_20455</name>
</gene>
<accession>A0ABU7KUD0</accession>
<proteinExistence type="inferred from homology"/>
<evidence type="ECO:0000256" key="6">
    <source>
        <dbReference type="ARBA" id="ARBA00023014"/>
    </source>
</evidence>
<feature type="binding site" evidence="11">
    <location>
        <position position="24"/>
    </location>
    <ligand>
        <name>[4Fe-4S] cluster</name>
        <dbReference type="ChEBI" id="CHEBI:49883"/>
    </ligand>
</feature>
<evidence type="ECO:0000259" key="12">
    <source>
        <dbReference type="PROSITE" id="PS51674"/>
    </source>
</evidence>
<evidence type="ECO:0000256" key="4">
    <source>
        <dbReference type="ARBA" id="ARBA00022723"/>
    </source>
</evidence>
<evidence type="ECO:0000256" key="7">
    <source>
        <dbReference type="ARBA" id="ARBA00023015"/>
    </source>
</evidence>
<keyword evidence="5 11" id="KW-0408">Iron</keyword>
<keyword evidence="7 11" id="KW-0805">Transcription regulation</keyword>
<evidence type="ECO:0000256" key="8">
    <source>
        <dbReference type="ARBA" id="ARBA00023125"/>
    </source>
</evidence>
<dbReference type="HAMAP" id="MF_01479">
    <property type="entry name" value="WhiB"/>
    <property type="match status" value="1"/>
</dbReference>
<keyword evidence="4 11" id="KW-0479">Metal-binding</keyword>
<reference evidence="13 14" key="1">
    <citation type="submission" date="2023-07" db="EMBL/GenBank/DDBJ databases">
        <authorList>
            <person name="Girao M."/>
            <person name="Carvalho M.F."/>
        </authorList>
    </citation>
    <scope>NUCLEOTIDE SEQUENCE [LARGE SCALE GENOMIC DNA]</scope>
    <source>
        <strain evidence="13 14">66/93</strain>
    </source>
</reference>
<dbReference type="RefSeq" id="WP_330159875.1">
    <property type="nucleotide sequence ID" value="NZ_BAAAJA010000019.1"/>
</dbReference>
<evidence type="ECO:0000256" key="2">
    <source>
        <dbReference type="ARBA" id="ARBA00006597"/>
    </source>
</evidence>
<comment type="cofactor">
    <cofactor evidence="11">
        <name>[4Fe-4S] cluster</name>
        <dbReference type="ChEBI" id="CHEBI:49883"/>
    </cofactor>
    <text evidence="11">Binds 1 [4Fe-4S] cluster per subunit. Following nitrosylation of the [4Fe-4S] cluster binds 1 [4Fe-8(NO)] cluster per subunit.</text>
</comment>
<dbReference type="PANTHER" id="PTHR38839">
    <property type="entry name" value="TRANSCRIPTIONAL REGULATOR WHID-RELATED"/>
    <property type="match status" value="1"/>
</dbReference>
<comment type="function">
    <text evidence="11">Acts as a transcriptional regulator. Probably redox-responsive. The apo- but not holo-form probably binds DNA.</text>
</comment>
<evidence type="ECO:0000256" key="5">
    <source>
        <dbReference type="ARBA" id="ARBA00023004"/>
    </source>
</evidence>
<dbReference type="PROSITE" id="PS51674">
    <property type="entry name" value="4FE4S_WBL"/>
    <property type="match status" value="1"/>
</dbReference>
<dbReference type="Pfam" id="PF02467">
    <property type="entry name" value="Whib"/>
    <property type="match status" value="1"/>
</dbReference>
<evidence type="ECO:0000256" key="11">
    <source>
        <dbReference type="HAMAP-Rule" id="MF_01479"/>
    </source>
</evidence>
<feature type="binding site" evidence="11">
    <location>
        <position position="58"/>
    </location>
    <ligand>
        <name>[4Fe-4S] cluster</name>
        <dbReference type="ChEBI" id="CHEBI:49883"/>
    </ligand>
</feature>
<feature type="domain" description="4Fe-4S Wbl-type" evidence="12">
    <location>
        <begin position="23"/>
        <end position="91"/>
    </location>
</feature>
<comment type="PTM">
    <text evidence="11">The Fe-S cluster can be nitrosylated by nitric oxide (NO).</text>
</comment>
<feature type="binding site" evidence="11">
    <location>
        <position position="67"/>
    </location>
    <ligand>
        <name>[4Fe-4S] cluster</name>
        <dbReference type="ChEBI" id="CHEBI:49883"/>
    </ligand>
</feature>
<comment type="caution">
    <text evidence="13">The sequence shown here is derived from an EMBL/GenBank/DDBJ whole genome shotgun (WGS) entry which is preliminary data.</text>
</comment>
<evidence type="ECO:0000256" key="1">
    <source>
        <dbReference type="ARBA" id="ARBA00004496"/>
    </source>
</evidence>
<dbReference type="EMBL" id="JAUUCC010000056">
    <property type="protein sequence ID" value="MEE2052879.1"/>
    <property type="molecule type" value="Genomic_DNA"/>
</dbReference>
<name>A0ABU7KUD0_9ACTN</name>
<organism evidence="13 14">
    <name type="scientific">Nocardiopsis tropica</name>
    <dbReference type="NCBI Taxonomy" id="109330"/>
    <lineage>
        <taxon>Bacteria</taxon>
        <taxon>Bacillati</taxon>
        <taxon>Actinomycetota</taxon>
        <taxon>Actinomycetes</taxon>
        <taxon>Streptosporangiales</taxon>
        <taxon>Nocardiopsidaceae</taxon>
        <taxon>Nocardiopsis</taxon>
    </lineage>
</organism>
<dbReference type="Proteomes" id="UP001348641">
    <property type="component" value="Unassembled WGS sequence"/>
</dbReference>
<keyword evidence="10 11" id="KW-0804">Transcription</keyword>